<keyword evidence="1" id="KW-0547">Nucleotide-binding</keyword>
<dbReference type="EMBL" id="VCIW01000005">
    <property type="protein sequence ID" value="TLS52414.1"/>
    <property type="molecule type" value="Genomic_DNA"/>
</dbReference>
<protein>
    <submittedName>
        <fullName evidence="1">ATP-binding protein</fullName>
    </submittedName>
</protein>
<reference evidence="1 2" key="1">
    <citation type="submission" date="2019-05" db="EMBL/GenBank/DDBJ databases">
        <authorList>
            <person name="Narsing Rao M.P."/>
            <person name="Li W.J."/>
        </authorList>
    </citation>
    <scope>NUCLEOTIDE SEQUENCE [LARGE SCALE GENOMIC DNA]</scope>
    <source>
        <strain evidence="1 2">SYSU_K30003</strain>
    </source>
</reference>
<dbReference type="SUPFAM" id="SSF52540">
    <property type="entry name" value="P-loop containing nucleoside triphosphate hydrolases"/>
    <property type="match status" value="1"/>
</dbReference>
<keyword evidence="2" id="KW-1185">Reference proteome</keyword>
<dbReference type="Gene3D" id="3.40.50.300">
    <property type="entry name" value="P-loop containing nucleotide triphosphate hydrolases"/>
    <property type="match status" value="1"/>
</dbReference>
<dbReference type="OrthoDB" id="2914911at2"/>
<proteinExistence type="predicted"/>
<dbReference type="GO" id="GO:0005524">
    <property type="term" value="F:ATP binding"/>
    <property type="evidence" value="ECO:0007669"/>
    <property type="project" value="UniProtKB-KW"/>
</dbReference>
<gene>
    <name evidence="1" type="ORF">FE782_10630</name>
</gene>
<dbReference type="AlphaFoldDB" id="A0A5R9GGH5"/>
<accession>A0A5R9GGH5</accession>
<comment type="caution">
    <text evidence="1">The sequence shown here is derived from an EMBL/GenBank/DDBJ whole genome shotgun (WGS) entry which is preliminary data.</text>
</comment>
<dbReference type="PANTHER" id="PTHR37807:SF3">
    <property type="entry name" value="OS07G0160300 PROTEIN"/>
    <property type="match status" value="1"/>
</dbReference>
<evidence type="ECO:0000313" key="1">
    <source>
        <dbReference type="EMBL" id="TLS52414.1"/>
    </source>
</evidence>
<evidence type="ECO:0000313" key="2">
    <source>
        <dbReference type="Proteomes" id="UP000309676"/>
    </source>
</evidence>
<dbReference type="PANTHER" id="PTHR37807">
    <property type="entry name" value="OS07G0160300 PROTEIN"/>
    <property type="match status" value="1"/>
</dbReference>
<keyword evidence="1" id="KW-0067">ATP-binding</keyword>
<dbReference type="InterPro" id="IPR027417">
    <property type="entry name" value="P-loop_NTPase"/>
</dbReference>
<organism evidence="1 2">
    <name type="scientific">Paenibacillus antri</name>
    <dbReference type="NCBI Taxonomy" id="2582848"/>
    <lineage>
        <taxon>Bacteria</taxon>
        <taxon>Bacillati</taxon>
        <taxon>Bacillota</taxon>
        <taxon>Bacilli</taxon>
        <taxon>Bacillales</taxon>
        <taxon>Paenibacillaceae</taxon>
        <taxon>Paenibacillus</taxon>
    </lineage>
</organism>
<sequence>MSKIILFRGMSGTGKTTLSNILGKRIHVPVLHKDDIYDAVAESVPGHEIRNKICFDFLFRFLQTVIDSSAVIILDFGLNHVDDVRNLRSWIEERGGTLLSFYCICSDESIWSERISDRCANPLPNQRITDLSDLKEHYKKVNTEKLEGEIVLDTIKEPESLIDQVESFLRGHHCVE</sequence>
<dbReference type="RefSeq" id="WP_138194070.1">
    <property type="nucleotide sequence ID" value="NZ_VCIW01000005.1"/>
</dbReference>
<dbReference type="Proteomes" id="UP000309676">
    <property type="component" value="Unassembled WGS sequence"/>
</dbReference>
<dbReference type="Pfam" id="PF13671">
    <property type="entry name" value="AAA_33"/>
    <property type="match status" value="1"/>
</dbReference>
<name>A0A5R9GGH5_9BACL</name>